<dbReference type="PANTHER" id="PTHR12461:SF99">
    <property type="entry name" value="BIFUNCTIONAL PEPTIDASE AND (3S)-LYSYL HYDROXYLASE JMJD7"/>
    <property type="match status" value="1"/>
</dbReference>
<dbReference type="SMART" id="SM00558">
    <property type="entry name" value="JmjC"/>
    <property type="match status" value="1"/>
</dbReference>
<dbReference type="SUPFAM" id="SSF51197">
    <property type="entry name" value="Clavaminate synthase-like"/>
    <property type="match status" value="1"/>
</dbReference>
<dbReference type="PROSITE" id="PS51184">
    <property type="entry name" value="JMJC"/>
    <property type="match status" value="1"/>
</dbReference>
<gene>
    <name evidence="2" type="ORF">QTG54_013133</name>
</gene>
<dbReference type="PANTHER" id="PTHR12461">
    <property type="entry name" value="HYPOXIA-INDUCIBLE FACTOR 1 ALPHA INHIBITOR-RELATED"/>
    <property type="match status" value="1"/>
</dbReference>
<name>A0AAD8XYV1_9STRA</name>
<evidence type="ECO:0000313" key="3">
    <source>
        <dbReference type="Proteomes" id="UP001224775"/>
    </source>
</evidence>
<dbReference type="Gene3D" id="2.60.120.10">
    <property type="entry name" value="Jelly Rolls"/>
    <property type="match status" value="1"/>
</dbReference>
<dbReference type="Proteomes" id="UP001224775">
    <property type="component" value="Unassembled WGS sequence"/>
</dbReference>
<evidence type="ECO:0000259" key="1">
    <source>
        <dbReference type="PROSITE" id="PS51184"/>
    </source>
</evidence>
<dbReference type="EMBL" id="JATAAI010000030">
    <property type="protein sequence ID" value="KAK1735997.1"/>
    <property type="molecule type" value="Genomic_DNA"/>
</dbReference>
<sequence>MATFVADEEALDTFSDDVGSLWCRPVAVLDHPPDAFTFLRDFVHPNVPCIIRNAIKAGDDALRLSLDDIIDRVGEDVITDDGKSITTEATRLRQVFVKPHEQQMSIAEFRRLLRKDYKVDECNRRSKEELEAFPIYKNTAESSAADESTNTATRRRASPVVYYSKQSDCLRTEMKELFSTNIFPESFLFAEKAFGTGPPDAINLWIGNERSVSSMHKDFYHNLFFVCSGQKEFVLNPPADHIFLHEGEFPCATFTPVEAKEMNDDCDWAVTLDQDDAEDDSGSDLPKEVTTKWIEPDITIDKSDKFPLLEKAHPMKVLVSEGEMLYLPPLWYHRVTQTCETVGVNYWYDMKFDTPHWCYFNFLQQLSPSQNLTSKA</sequence>
<proteinExistence type="predicted"/>
<accession>A0AAD8XYV1</accession>
<dbReference type="InterPro" id="IPR041667">
    <property type="entry name" value="Cupin_8"/>
</dbReference>
<comment type="caution">
    <text evidence="2">The sequence shown here is derived from an EMBL/GenBank/DDBJ whole genome shotgun (WGS) entry which is preliminary data.</text>
</comment>
<dbReference type="InterPro" id="IPR003347">
    <property type="entry name" value="JmjC_dom"/>
</dbReference>
<protein>
    <submittedName>
        <fullName evidence="2">Hypoxia-inducible factor 1 alpha inhibitor-related protein</fullName>
    </submittedName>
</protein>
<dbReference type="InterPro" id="IPR014710">
    <property type="entry name" value="RmlC-like_jellyroll"/>
</dbReference>
<dbReference type="Pfam" id="PF13621">
    <property type="entry name" value="Cupin_8"/>
    <property type="match status" value="1"/>
</dbReference>
<organism evidence="2 3">
    <name type="scientific">Skeletonema marinoi</name>
    <dbReference type="NCBI Taxonomy" id="267567"/>
    <lineage>
        <taxon>Eukaryota</taxon>
        <taxon>Sar</taxon>
        <taxon>Stramenopiles</taxon>
        <taxon>Ochrophyta</taxon>
        <taxon>Bacillariophyta</taxon>
        <taxon>Coscinodiscophyceae</taxon>
        <taxon>Thalassiosirophycidae</taxon>
        <taxon>Thalassiosirales</taxon>
        <taxon>Skeletonemataceae</taxon>
        <taxon>Skeletonema</taxon>
        <taxon>Skeletonema marinoi-dohrnii complex</taxon>
    </lineage>
</organism>
<dbReference type="AlphaFoldDB" id="A0AAD8XYV1"/>
<reference evidence="2" key="1">
    <citation type="submission" date="2023-06" db="EMBL/GenBank/DDBJ databases">
        <title>Survivors Of The Sea: Transcriptome response of Skeletonema marinoi to long-term dormancy.</title>
        <authorList>
            <person name="Pinder M.I.M."/>
            <person name="Kourtchenko O."/>
            <person name="Robertson E.K."/>
            <person name="Larsson T."/>
            <person name="Maumus F."/>
            <person name="Osuna-Cruz C.M."/>
            <person name="Vancaester E."/>
            <person name="Stenow R."/>
            <person name="Vandepoele K."/>
            <person name="Ploug H."/>
            <person name="Bruchert V."/>
            <person name="Godhe A."/>
            <person name="Topel M."/>
        </authorList>
    </citation>
    <scope>NUCLEOTIDE SEQUENCE</scope>
    <source>
        <strain evidence="2">R05AC</strain>
    </source>
</reference>
<keyword evidence="3" id="KW-1185">Reference proteome</keyword>
<evidence type="ECO:0000313" key="2">
    <source>
        <dbReference type="EMBL" id="KAK1735997.1"/>
    </source>
</evidence>
<feature type="domain" description="JmjC" evidence="1">
    <location>
        <begin position="172"/>
        <end position="363"/>
    </location>
</feature>